<dbReference type="AlphaFoldDB" id="A0A1X7VYC0"/>
<evidence type="ECO:0000313" key="1">
    <source>
        <dbReference type="EnsemblMetazoa" id="Aqu2.1.44459_001"/>
    </source>
</evidence>
<dbReference type="EnsemblMetazoa" id="Aqu2.1.44459_001">
    <property type="protein sequence ID" value="Aqu2.1.44459_001"/>
    <property type="gene ID" value="Aqu2.1.44459"/>
</dbReference>
<protein>
    <submittedName>
        <fullName evidence="1">Uncharacterized protein</fullName>
    </submittedName>
</protein>
<dbReference type="OrthoDB" id="6152127at2759"/>
<dbReference type="InParanoid" id="A0A1X7VYC0"/>
<reference evidence="1" key="1">
    <citation type="submission" date="2017-05" db="UniProtKB">
        <authorList>
            <consortium name="EnsemblMetazoa"/>
        </authorList>
    </citation>
    <scope>IDENTIFICATION</scope>
</reference>
<organism evidence="1">
    <name type="scientific">Amphimedon queenslandica</name>
    <name type="common">Sponge</name>
    <dbReference type="NCBI Taxonomy" id="400682"/>
    <lineage>
        <taxon>Eukaryota</taxon>
        <taxon>Metazoa</taxon>
        <taxon>Porifera</taxon>
        <taxon>Demospongiae</taxon>
        <taxon>Heteroscleromorpha</taxon>
        <taxon>Haplosclerida</taxon>
        <taxon>Niphatidae</taxon>
        <taxon>Amphimedon</taxon>
    </lineage>
</organism>
<name>A0A1X7VYC0_AMPQE</name>
<proteinExistence type="predicted"/>
<sequence length="151" mass="16778">MNKVVISVNEQCDGTAESIINDVSRELKKLKETAGALGLPNSNCINWTLISSSTSDSAATQKKFNCLIEEQKEADMATYGTNAPESAIEIVENFCAMHLGCNLRKAFLIGLKNVFESKENKDHSRQYHEVDVFVYKFHKLFGKHGGTPEYG</sequence>
<accession>A0A1X7VYC0</accession>